<dbReference type="AlphaFoldDB" id="A0A2T1HXR7"/>
<dbReference type="InterPro" id="IPR036291">
    <property type="entry name" value="NAD(P)-bd_dom_sf"/>
</dbReference>
<evidence type="ECO:0000256" key="2">
    <source>
        <dbReference type="ARBA" id="ARBA00023002"/>
    </source>
</evidence>
<keyword evidence="5" id="KW-1185">Reference proteome</keyword>
<dbReference type="SUPFAM" id="SSF51735">
    <property type="entry name" value="NAD(P)-binding Rossmann-fold domains"/>
    <property type="match status" value="1"/>
</dbReference>
<evidence type="ECO:0000313" key="5">
    <source>
        <dbReference type="Proteomes" id="UP000239772"/>
    </source>
</evidence>
<reference evidence="5" key="1">
    <citation type="submission" date="2018-03" db="EMBL/GenBank/DDBJ databases">
        <authorList>
            <person name="Sun L."/>
            <person name="Liu H."/>
            <person name="Chen W."/>
            <person name="Huang K."/>
            <person name="Liu W."/>
            <person name="Gao X."/>
        </authorList>
    </citation>
    <scope>NUCLEOTIDE SEQUENCE [LARGE SCALE GENOMIC DNA]</scope>
    <source>
        <strain evidence="5">SH9</strain>
    </source>
</reference>
<comment type="similarity">
    <text evidence="1 3">Belongs to the short-chain dehydrogenases/reductases (SDR) family.</text>
</comment>
<dbReference type="GO" id="GO:0016020">
    <property type="term" value="C:membrane"/>
    <property type="evidence" value="ECO:0007669"/>
    <property type="project" value="TreeGrafter"/>
</dbReference>
<dbReference type="GO" id="GO:0016491">
    <property type="term" value="F:oxidoreductase activity"/>
    <property type="evidence" value="ECO:0007669"/>
    <property type="project" value="UniProtKB-KW"/>
</dbReference>
<gene>
    <name evidence="4" type="ORF">SLNSH_04240</name>
</gene>
<keyword evidence="2" id="KW-0560">Oxidoreductase</keyword>
<dbReference type="PIRSF" id="PIRSF000126">
    <property type="entry name" value="11-beta-HSD1"/>
    <property type="match status" value="1"/>
</dbReference>
<dbReference type="InterPro" id="IPR002347">
    <property type="entry name" value="SDR_fam"/>
</dbReference>
<evidence type="ECO:0000256" key="1">
    <source>
        <dbReference type="ARBA" id="ARBA00006484"/>
    </source>
</evidence>
<dbReference type="Gene3D" id="3.40.50.720">
    <property type="entry name" value="NAD(P)-binding Rossmann-like Domain"/>
    <property type="match status" value="1"/>
</dbReference>
<evidence type="ECO:0000313" key="4">
    <source>
        <dbReference type="EMBL" id="PSC06493.1"/>
    </source>
</evidence>
<dbReference type="OrthoDB" id="9808814at2"/>
<dbReference type="RefSeq" id="WP_106335407.1">
    <property type="nucleotide sequence ID" value="NZ_PVZS01000003.1"/>
</dbReference>
<dbReference type="CDD" id="cd05233">
    <property type="entry name" value="SDR_c"/>
    <property type="match status" value="1"/>
</dbReference>
<evidence type="ECO:0000256" key="3">
    <source>
        <dbReference type="RuleBase" id="RU000363"/>
    </source>
</evidence>
<organism evidence="4 5">
    <name type="scientific">Alsobacter soli</name>
    <dbReference type="NCBI Taxonomy" id="2109933"/>
    <lineage>
        <taxon>Bacteria</taxon>
        <taxon>Pseudomonadati</taxon>
        <taxon>Pseudomonadota</taxon>
        <taxon>Alphaproteobacteria</taxon>
        <taxon>Hyphomicrobiales</taxon>
        <taxon>Alsobacteraceae</taxon>
        <taxon>Alsobacter</taxon>
    </lineage>
</organism>
<proteinExistence type="inferred from homology"/>
<accession>A0A2T1HXR7</accession>
<dbReference type="EMBL" id="PVZS01000003">
    <property type="protein sequence ID" value="PSC06493.1"/>
    <property type="molecule type" value="Genomic_DNA"/>
</dbReference>
<comment type="caution">
    <text evidence="4">The sequence shown here is derived from an EMBL/GenBank/DDBJ whole genome shotgun (WGS) entry which is preliminary data.</text>
</comment>
<name>A0A2T1HXR7_9HYPH</name>
<sequence>MTLPSDITGAALVTGASSGIGRSLACQLAKRGFPLMLVGRDEATLRSAAHDCAGAGVRAEICAVDLAEPDAVKRIAAALDAAGMRVEILVNNAGFAVHGPVAAVEADAEEALVQVQILATLRLTRLALRSMLPLRSGRIVHVASVYSFIPVPHQAVYGACKAFMFSHAAALREELRGTGVTASLLAPGTTRTAFRSRAGLSPRAERGGMDPDRVAAEAVEGLMAGRFLIVPGLRNKLLTLAAGLVPRPSRARVMGAINARRGLGGHGGG</sequence>
<dbReference type="Pfam" id="PF00106">
    <property type="entry name" value="adh_short"/>
    <property type="match status" value="1"/>
</dbReference>
<dbReference type="PRINTS" id="PR00080">
    <property type="entry name" value="SDRFAMILY"/>
</dbReference>
<dbReference type="Proteomes" id="UP000239772">
    <property type="component" value="Unassembled WGS sequence"/>
</dbReference>
<dbReference type="PANTHER" id="PTHR44196:SF2">
    <property type="entry name" value="SHORT-CHAIN DEHYDROGENASE-RELATED"/>
    <property type="match status" value="1"/>
</dbReference>
<dbReference type="PRINTS" id="PR00081">
    <property type="entry name" value="GDHRDH"/>
</dbReference>
<dbReference type="PANTHER" id="PTHR44196">
    <property type="entry name" value="DEHYDROGENASE/REDUCTASE SDR FAMILY MEMBER 7B"/>
    <property type="match status" value="1"/>
</dbReference>
<evidence type="ECO:0008006" key="6">
    <source>
        <dbReference type="Google" id="ProtNLM"/>
    </source>
</evidence>
<protein>
    <recommendedName>
        <fullName evidence="6">Oxidoreductase</fullName>
    </recommendedName>
</protein>